<feature type="compositionally biased region" description="Pro residues" evidence="1">
    <location>
        <begin position="175"/>
        <end position="185"/>
    </location>
</feature>
<reference evidence="4" key="1">
    <citation type="submission" date="2017-11" db="EMBL/GenBank/DDBJ databases">
        <title>Complete Genome Sequence of Kyrpidia sp. Strain EA-1, a thermophilic, hydrogen-oxidizing Bacterium, isolated from the Azores.</title>
        <authorList>
            <person name="Reiner J.E."/>
            <person name="Lapp C.J."/>
            <person name="Bunk B."/>
            <person name="Gescher J."/>
        </authorList>
    </citation>
    <scope>NUCLEOTIDE SEQUENCE [LARGE SCALE GENOMIC DNA]</scope>
    <source>
        <strain evidence="4">EA-1</strain>
    </source>
</reference>
<proteinExistence type="predicted"/>
<evidence type="ECO:0000313" key="3">
    <source>
        <dbReference type="EMBL" id="ATY86159.1"/>
    </source>
</evidence>
<keyword evidence="4" id="KW-1185">Reference proteome</keyword>
<keyword evidence="2" id="KW-0812">Transmembrane</keyword>
<feature type="compositionally biased region" description="Polar residues" evidence="1">
    <location>
        <begin position="201"/>
        <end position="211"/>
    </location>
</feature>
<dbReference type="RefSeq" id="WP_100668908.1">
    <property type="nucleotide sequence ID" value="NZ_CP024955.1"/>
</dbReference>
<feature type="region of interest" description="Disordered" evidence="1">
    <location>
        <begin position="163"/>
        <end position="213"/>
    </location>
</feature>
<organism evidence="3 4">
    <name type="scientific">Kyrpidia spormannii</name>
    <dbReference type="NCBI Taxonomy" id="2055160"/>
    <lineage>
        <taxon>Bacteria</taxon>
        <taxon>Bacillati</taxon>
        <taxon>Bacillota</taxon>
        <taxon>Bacilli</taxon>
        <taxon>Bacillales</taxon>
        <taxon>Alicyclobacillaceae</taxon>
        <taxon>Kyrpidia</taxon>
    </lineage>
</organism>
<name>A0A2K8N9Z3_9BACL</name>
<dbReference type="Proteomes" id="UP000231932">
    <property type="component" value="Chromosome"/>
</dbReference>
<evidence type="ECO:0000256" key="1">
    <source>
        <dbReference type="SAM" id="MobiDB-lite"/>
    </source>
</evidence>
<accession>A0A2K8N9Z3</accession>
<dbReference type="AlphaFoldDB" id="A0A2K8N9Z3"/>
<keyword evidence="2" id="KW-0472">Membrane</keyword>
<dbReference type="KEGG" id="kyr:CVV65_15495"/>
<feature type="compositionally biased region" description="Low complexity" evidence="1">
    <location>
        <begin position="186"/>
        <end position="200"/>
    </location>
</feature>
<evidence type="ECO:0008006" key="5">
    <source>
        <dbReference type="Google" id="ProtNLM"/>
    </source>
</evidence>
<protein>
    <recommendedName>
        <fullName evidence="5">Fimbrial assembly family protein</fullName>
    </recommendedName>
</protein>
<dbReference type="EMBL" id="CP024955">
    <property type="protein sequence ID" value="ATY86159.1"/>
    <property type="molecule type" value="Genomic_DNA"/>
</dbReference>
<sequence>MKIDLLPKPEPVHPLWTAVLTGTAGLLAIANLWAAGTWISSVVQTRTTEAGYRDLEARLPALQRQAAEQQRRETLTRQIDALQKWAASRPDFQSEVHLLSSLLPGRSELLSVQYTGGANYEVKASLPDLESVATYLRALQNDAQVATVTVKSVARQTAAVGITVPPMPTGGVPSTTPPTGGPTPAVPSSGGSRPTPGSTSFVPSLPTSGDPPQTWLARLASLLPWSPGVAKASEGPLPEPQDSGAAQPGDGANTQGAGSVPGQTIPQLAVYILDFSVTLGR</sequence>
<keyword evidence="2" id="KW-1133">Transmembrane helix</keyword>
<feature type="region of interest" description="Disordered" evidence="1">
    <location>
        <begin position="227"/>
        <end position="262"/>
    </location>
</feature>
<evidence type="ECO:0000313" key="4">
    <source>
        <dbReference type="Proteomes" id="UP000231932"/>
    </source>
</evidence>
<evidence type="ECO:0000256" key="2">
    <source>
        <dbReference type="SAM" id="Phobius"/>
    </source>
</evidence>
<dbReference type="OrthoDB" id="9838338at2"/>
<feature type="transmembrane region" description="Helical" evidence="2">
    <location>
        <begin position="15"/>
        <end position="36"/>
    </location>
</feature>
<gene>
    <name evidence="3" type="ORF">CVV65_15495</name>
</gene>
<feature type="compositionally biased region" description="Low complexity" evidence="1">
    <location>
        <begin position="163"/>
        <end position="174"/>
    </location>
</feature>
<feature type="compositionally biased region" description="Polar residues" evidence="1">
    <location>
        <begin position="252"/>
        <end position="262"/>
    </location>
</feature>